<comment type="caution">
    <text evidence="1">The sequence shown here is derived from an EMBL/GenBank/DDBJ whole genome shotgun (WGS) entry which is preliminary data.</text>
</comment>
<dbReference type="EMBL" id="JASVDS010000001">
    <property type="protein sequence ID" value="MDL5030559.1"/>
    <property type="molecule type" value="Genomic_DNA"/>
</dbReference>
<name>A0ABT7LCH7_9BURK</name>
<accession>A0ABT7LCH7</accession>
<organism evidence="1 2">
    <name type="scientific">Roseateles subflavus</name>
    <dbReference type="NCBI Taxonomy" id="3053353"/>
    <lineage>
        <taxon>Bacteria</taxon>
        <taxon>Pseudomonadati</taxon>
        <taxon>Pseudomonadota</taxon>
        <taxon>Betaproteobacteria</taxon>
        <taxon>Burkholderiales</taxon>
        <taxon>Sphaerotilaceae</taxon>
        <taxon>Roseateles</taxon>
    </lineage>
</organism>
<proteinExistence type="predicted"/>
<protein>
    <recommendedName>
        <fullName evidence="3">Transthyretin/hydroxyisourate hydrolase domain-containing protein</fullName>
    </recommendedName>
</protein>
<reference evidence="1 2" key="1">
    <citation type="submission" date="2023-06" db="EMBL/GenBank/DDBJ databases">
        <title>Pelomonas sp. APW6 16S ribosomal RNA gene genome sequencing and assembly.</title>
        <authorList>
            <person name="Woo H."/>
        </authorList>
    </citation>
    <scope>NUCLEOTIDE SEQUENCE [LARGE SCALE GENOMIC DNA]</scope>
    <source>
        <strain evidence="1 2">APW6</strain>
    </source>
</reference>
<keyword evidence="2" id="KW-1185">Reference proteome</keyword>
<evidence type="ECO:0000313" key="2">
    <source>
        <dbReference type="Proteomes" id="UP001238603"/>
    </source>
</evidence>
<dbReference type="RefSeq" id="WP_285980692.1">
    <property type="nucleotide sequence ID" value="NZ_JASVDS010000001.1"/>
</dbReference>
<gene>
    <name evidence="1" type="ORF">QRD43_01460</name>
</gene>
<evidence type="ECO:0008006" key="3">
    <source>
        <dbReference type="Google" id="ProtNLM"/>
    </source>
</evidence>
<sequence>MNAPRFMGKRILVGLTYLDAAGQVREQVQMHGLIDGVGDHTLVFEKSDGSGSFTIPFGGELDAADPAAVYTLRSTGEAVTAVDFLASFTIHAPPER</sequence>
<dbReference type="Proteomes" id="UP001238603">
    <property type="component" value="Unassembled WGS sequence"/>
</dbReference>
<evidence type="ECO:0000313" key="1">
    <source>
        <dbReference type="EMBL" id="MDL5030559.1"/>
    </source>
</evidence>